<evidence type="ECO:0000313" key="11">
    <source>
        <dbReference type="EMBL" id="KEZ20848.1"/>
    </source>
</evidence>
<keyword evidence="5" id="KW-0547">Nucleotide-binding</keyword>
<reference evidence="12 15" key="2">
    <citation type="submission" date="2019-12" db="EMBL/GenBank/DDBJ databases">
        <title>Functional and genomic insights into the Sphingobium yanoikuyae YC-JY1, a bacterium efficiently degrading bisphenol A.</title>
        <authorList>
            <person name="Jia Y."/>
            <person name="Li X."/>
            <person name="Wang J."/>
            <person name="Eltoukhy A."/>
            <person name="Lamraoui I."/>
            <person name="Yan Y."/>
        </authorList>
    </citation>
    <scope>NUCLEOTIDE SEQUENCE [LARGE SCALE GENOMIC DNA]</scope>
    <source>
        <strain evidence="12 15">YC-JY1</strain>
    </source>
</reference>
<dbReference type="InterPro" id="IPR008333">
    <property type="entry name" value="Cbr1-like_FAD-bd_dom"/>
</dbReference>
<gene>
    <name evidence="11" type="ORF">CP98_00889</name>
    <name evidence="12" type="ORF">GS397_14515</name>
    <name evidence="13" type="ORF">HH800_02820</name>
</gene>
<dbReference type="Pfam" id="PF00175">
    <property type="entry name" value="NAD_binding_1"/>
    <property type="match status" value="1"/>
</dbReference>
<organism evidence="11 14">
    <name type="scientific">Sphingobium yanoikuyae</name>
    <name type="common">Sphingomonas yanoikuyae</name>
    <dbReference type="NCBI Taxonomy" id="13690"/>
    <lineage>
        <taxon>Bacteria</taxon>
        <taxon>Pseudomonadati</taxon>
        <taxon>Pseudomonadota</taxon>
        <taxon>Alphaproteobacteria</taxon>
        <taxon>Sphingomonadales</taxon>
        <taxon>Sphingomonadaceae</taxon>
        <taxon>Sphingobium</taxon>
    </lineage>
</organism>
<dbReference type="Pfam" id="PF00970">
    <property type="entry name" value="FAD_binding_6"/>
    <property type="match status" value="1"/>
</dbReference>
<evidence type="ECO:0000256" key="1">
    <source>
        <dbReference type="ARBA" id="ARBA00001974"/>
    </source>
</evidence>
<dbReference type="Proteomes" id="UP000502611">
    <property type="component" value="Chromosome"/>
</dbReference>
<feature type="domain" description="FAD-binding FR-type" evidence="10">
    <location>
        <begin position="26"/>
        <end position="127"/>
    </location>
</feature>
<dbReference type="Proteomes" id="UP000464086">
    <property type="component" value="Chromosome"/>
</dbReference>
<reference evidence="13 16" key="3">
    <citation type="submission" date="2020-04" db="EMBL/GenBank/DDBJ databases">
        <title>The Whole Genome Analysis of High salt-tolerant Sphingobium yanoikuyae YC-XJ2 with Aryl organophosphorus flame retardants (aryl-OPFRs)-degrading capacity and characteristics of Related phosphotriesterase.</title>
        <authorList>
            <person name="Li X."/>
        </authorList>
    </citation>
    <scope>NUCLEOTIDE SEQUENCE [LARGE SCALE GENOMIC DNA]</scope>
    <source>
        <strain evidence="13 16">YC-XJ2</strain>
    </source>
</reference>
<dbReference type="GO" id="GO:0034599">
    <property type="term" value="P:cellular response to oxidative stress"/>
    <property type="evidence" value="ECO:0007669"/>
    <property type="project" value="TreeGrafter"/>
</dbReference>
<dbReference type="SUPFAM" id="SSF52343">
    <property type="entry name" value="Ferredoxin reductase-like, C-terminal NADP-linked domain"/>
    <property type="match status" value="1"/>
</dbReference>
<dbReference type="GO" id="GO:0004324">
    <property type="term" value="F:ferredoxin-NADP+ reductase activity"/>
    <property type="evidence" value="ECO:0007669"/>
    <property type="project" value="UniProtKB-EC"/>
</dbReference>
<comment type="catalytic activity">
    <reaction evidence="9">
        <text>2 reduced [2Fe-2S]-[ferredoxin] + NADP(+) + H(+) = 2 oxidized [2Fe-2S]-[ferredoxin] + NADPH</text>
        <dbReference type="Rhea" id="RHEA:20125"/>
        <dbReference type="Rhea" id="RHEA-COMP:10000"/>
        <dbReference type="Rhea" id="RHEA-COMP:10001"/>
        <dbReference type="ChEBI" id="CHEBI:15378"/>
        <dbReference type="ChEBI" id="CHEBI:33737"/>
        <dbReference type="ChEBI" id="CHEBI:33738"/>
        <dbReference type="ChEBI" id="CHEBI:57783"/>
        <dbReference type="ChEBI" id="CHEBI:58349"/>
        <dbReference type="EC" id="1.18.1.2"/>
    </reaction>
</comment>
<evidence type="ECO:0000259" key="10">
    <source>
        <dbReference type="PROSITE" id="PS51384"/>
    </source>
</evidence>
<dbReference type="GO" id="GO:0042167">
    <property type="term" value="P:heme catabolic process"/>
    <property type="evidence" value="ECO:0007669"/>
    <property type="project" value="TreeGrafter"/>
</dbReference>
<evidence type="ECO:0000256" key="7">
    <source>
        <dbReference type="ARBA" id="ARBA00022857"/>
    </source>
</evidence>
<dbReference type="EMBL" id="CP053021">
    <property type="protein sequence ID" value="QJR01223.1"/>
    <property type="molecule type" value="Genomic_DNA"/>
</dbReference>
<keyword evidence="7" id="KW-0521">NADP</keyword>
<proteinExistence type="inferred from homology"/>
<dbReference type="STRING" id="13690.AX777_02535"/>
<evidence type="ECO:0000313" key="16">
    <source>
        <dbReference type="Proteomes" id="UP000502611"/>
    </source>
</evidence>
<dbReference type="InterPro" id="IPR017938">
    <property type="entry name" value="Riboflavin_synthase-like_b-brl"/>
</dbReference>
<comment type="cofactor">
    <cofactor evidence="1">
        <name>FAD</name>
        <dbReference type="ChEBI" id="CHEBI:57692"/>
    </cofactor>
</comment>
<dbReference type="PANTHER" id="PTHR47878:SF1">
    <property type="entry name" value="FLAVODOXIN_FERREDOXIN--NADP REDUCTASE"/>
    <property type="match status" value="1"/>
</dbReference>
<dbReference type="CDD" id="cd06195">
    <property type="entry name" value="FNR1"/>
    <property type="match status" value="1"/>
</dbReference>
<dbReference type="Gene3D" id="2.40.30.10">
    <property type="entry name" value="Translation factors"/>
    <property type="match status" value="1"/>
</dbReference>
<evidence type="ECO:0000313" key="14">
    <source>
        <dbReference type="Proteomes" id="UP000028534"/>
    </source>
</evidence>
<evidence type="ECO:0000256" key="8">
    <source>
        <dbReference type="ARBA" id="ARBA00023002"/>
    </source>
</evidence>
<sequence>MAAPTKCKDKVLTDVTIEKPVLEPTGALSVETVLSVKHWNEHLFSFRITRPASFRFRSGEFIMIGLKGDNGKPLLRAYSIASPAWDEEIEFLSIKVQDGPLTSKLQKIEPGDQIYLGRKPTGTLVTDALLPGKRLFMLSTGTGLAPFLSLPRDPDVYEFYEQVVVVHSVRRVSDLAFREEMEGKWAEDPLVSEQAAGQFHYVPTVTREEFPNNERIDKLVESGKLFEGIPGAAKFDPETDRIMMCGSMEMIKQFAAYFEEQGFTEGSNAAPGQFVIERAFVG</sequence>
<dbReference type="InterPro" id="IPR001433">
    <property type="entry name" value="OxRdtase_FAD/NAD-bd"/>
</dbReference>
<dbReference type="EMBL" id="CP047218">
    <property type="protein sequence ID" value="QHD68139.1"/>
    <property type="molecule type" value="Genomic_DNA"/>
</dbReference>
<evidence type="ECO:0000256" key="5">
    <source>
        <dbReference type="ARBA" id="ARBA00022741"/>
    </source>
</evidence>
<name>A0A084ESA6_SPHYA</name>
<dbReference type="PATRIC" id="fig|13690.10.peg.918"/>
<dbReference type="PANTHER" id="PTHR47878">
    <property type="entry name" value="OXIDOREDUCTASE FAD/NAD(P)-BINDING DOMAIN PROTEIN"/>
    <property type="match status" value="1"/>
</dbReference>
<evidence type="ECO:0000313" key="15">
    <source>
        <dbReference type="Proteomes" id="UP000464086"/>
    </source>
</evidence>
<dbReference type="EMBL" id="JGVR01000003">
    <property type="protein sequence ID" value="KEZ20848.1"/>
    <property type="molecule type" value="Genomic_DNA"/>
</dbReference>
<reference evidence="11 14" key="1">
    <citation type="submission" date="2014-03" db="EMBL/GenBank/DDBJ databases">
        <title>Genome sequence of Sphingobium yanoikuyae B1.</title>
        <authorList>
            <person name="Gan H.M."/>
            <person name="Gan H.Y."/>
            <person name="Savka M.A."/>
        </authorList>
    </citation>
    <scope>NUCLEOTIDE SEQUENCE [LARGE SCALE GENOMIC DNA]</scope>
    <source>
        <strain evidence="11 14">B1</strain>
    </source>
</reference>
<dbReference type="Gene3D" id="3.40.50.80">
    <property type="entry name" value="Nucleotide-binding domain of ferredoxin-NADP reductase (FNR) module"/>
    <property type="match status" value="1"/>
</dbReference>
<keyword evidence="6" id="KW-0274">FAD</keyword>
<evidence type="ECO:0000313" key="13">
    <source>
        <dbReference type="EMBL" id="QJR01223.1"/>
    </source>
</evidence>
<dbReference type="PROSITE" id="PS51384">
    <property type="entry name" value="FAD_FR"/>
    <property type="match status" value="1"/>
</dbReference>
<dbReference type="SUPFAM" id="SSF63380">
    <property type="entry name" value="Riboflavin synthase domain-like"/>
    <property type="match status" value="1"/>
</dbReference>
<dbReference type="RefSeq" id="WP_037517339.1">
    <property type="nucleotide sequence ID" value="NZ_CAUUIR010000022.1"/>
</dbReference>
<evidence type="ECO:0000256" key="4">
    <source>
        <dbReference type="ARBA" id="ARBA00022630"/>
    </source>
</evidence>
<dbReference type="AlphaFoldDB" id="A0A084ESA6"/>
<dbReference type="GO" id="GO:0000166">
    <property type="term" value="F:nucleotide binding"/>
    <property type="evidence" value="ECO:0007669"/>
    <property type="project" value="UniProtKB-KW"/>
</dbReference>
<comment type="similarity">
    <text evidence="2">Belongs to the ferredoxin--NADP reductase type 1 family.</text>
</comment>
<dbReference type="InterPro" id="IPR017927">
    <property type="entry name" value="FAD-bd_FR_type"/>
</dbReference>
<dbReference type="eggNOG" id="COG0543">
    <property type="taxonomic scope" value="Bacteria"/>
</dbReference>
<accession>A0A084ESA6</accession>
<keyword evidence="8" id="KW-0560">Oxidoreductase</keyword>
<dbReference type="InterPro" id="IPR051930">
    <property type="entry name" value="FNR_type-1"/>
</dbReference>
<evidence type="ECO:0000256" key="9">
    <source>
        <dbReference type="ARBA" id="ARBA00047776"/>
    </source>
</evidence>
<protein>
    <recommendedName>
        <fullName evidence="3">ferredoxin--NADP(+) reductase</fullName>
        <ecNumber evidence="3">1.18.1.2</ecNumber>
    </recommendedName>
</protein>
<evidence type="ECO:0000256" key="3">
    <source>
        <dbReference type="ARBA" id="ARBA00013223"/>
    </source>
</evidence>
<dbReference type="InterPro" id="IPR039261">
    <property type="entry name" value="FNR_nucleotide-bd"/>
</dbReference>
<evidence type="ECO:0000313" key="12">
    <source>
        <dbReference type="EMBL" id="QHD68139.1"/>
    </source>
</evidence>
<evidence type="ECO:0000256" key="2">
    <source>
        <dbReference type="ARBA" id="ARBA00008312"/>
    </source>
</evidence>
<dbReference type="SMR" id="A0A084ESA6"/>
<keyword evidence="4" id="KW-0285">Flavoprotein</keyword>
<evidence type="ECO:0000256" key="6">
    <source>
        <dbReference type="ARBA" id="ARBA00022827"/>
    </source>
</evidence>
<dbReference type="EC" id="1.18.1.2" evidence="3"/>
<dbReference type="Proteomes" id="UP000028534">
    <property type="component" value="Unassembled WGS sequence"/>
</dbReference>
<dbReference type="InterPro" id="IPR033892">
    <property type="entry name" value="FNR_bac"/>
</dbReference>